<evidence type="ECO:0000256" key="2">
    <source>
        <dbReference type="ARBA" id="ARBA00022475"/>
    </source>
</evidence>
<dbReference type="PROSITE" id="PS50262">
    <property type="entry name" value="G_PROTEIN_RECEP_F1_2"/>
    <property type="match status" value="1"/>
</dbReference>
<comment type="caution">
    <text evidence="12">The sequence shown here is derived from an EMBL/GenBank/DDBJ whole genome shotgun (WGS) entry which is preliminary data.</text>
</comment>
<keyword evidence="8 9" id="KW-0807">Transducer</keyword>
<feature type="domain" description="G-protein coupled receptors family 1 profile" evidence="11">
    <location>
        <begin position="44"/>
        <end position="299"/>
    </location>
</feature>
<dbReference type="PANTHER" id="PTHR24249:SF414">
    <property type="entry name" value="LP14436P"/>
    <property type="match status" value="1"/>
</dbReference>
<dbReference type="EMBL" id="JARBDR010000442">
    <property type="protein sequence ID" value="KAJ8311939.1"/>
    <property type="molecule type" value="Genomic_DNA"/>
</dbReference>
<organism evidence="12 13">
    <name type="scientific">Tegillarca granosa</name>
    <name type="common">Malaysian cockle</name>
    <name type="synonym">Anadara granosa</name>
    <dbReference type="NCBI Taxonomy" id="220873"/>
    <lineage>
        <taxon>Eukaryota</taxon>
        <taxon>Metazoa</taxon>
        <taxon>Spiralia</taxon>
        <taxon>Lophotrochozoa</taxon>
        <taxon>Mollusca</taxon>
        <taxon>Bivalvia</taxon>
        <taxon>Autobranchia</taxon>
        <taxon>Pteriomorphia</taxon>
        <taxon>Arcoida</taxon>
        <taxon>Arcoidea</taxon>
        <taxon>Arcidae</taxon>
        <taxon>Tegillarca</taxon>
    </lineage>
</organism>
<dbReference type="PROSITE" id="PS00237">
    <property type="entry name" value="G_PROTEIN_RECEP_F1_1"/>
    <property type="match status" value="1"/>
</dbReference>
<sequence>MNHSTCCEGKNTSTVFDFDRYISKNNRDFLAGLYAIISLVTIFGNSFVLISIYKFKQFQTNLFLLLANLAISDLLVGLLVIPYEVVFYSFLIHQTDSDLYKYACLIRYTLGPIFLGASVWSLWCISVERYFAVIYPLKHLRLCTKNRLIALILTLWVIAITIGILPILGWNNWQPETTECYFKVIWTKSYLFILCVIYSSSLLSSIMMYIRVIYVTLLYIKRIKARFQSDGKHTRMSRNFTKTKIAIFIHGIFAICWTPFFVFMFCEAVFLKRTREVVVINFIVRSFGIFNTSINWIIFSLKNNLFQTSFRACQKARNTTPPCTGKLQSAASVVTSGRCRLQLKFDRYLNRNNKLDV</sequence>
<gene>
    <name evidence="12" type="ORF">KUTeg_010506</name>
</gene>
<evidence type="ECO:0000256" key="8">
    <source>
        <dbReference type="ARBA" id="ARBA00023224"/>
    </source>
</evidence>
<evidence type="ECO:0000256" key="7">
    <source>
        <dbReference type="ARBA" id="ARBA00023170"/>
    </source>
</evidence>
<dbReference type="CDD" id="cd00637">
    <property type="entry name" value="7tm_classA_rhodopsin-like"/>
    <property type="match status" value="1"/>
</dbReference>
<evidence type="ECO:0000256" key="3">
    <source>
        <dbReference type="ARBA" id="ARBA00022692"/>
    </source>
</evidence>
<dbReference type="Gene3D" id="1.20.1070.10">
    <property type="entry name" value="Rhodopsin 7-helix transmembrane proteins"/>
    <property type="match status" value="1"/>
</dbReference>
<keyword evidence="3 9" id="KW-0812">Transmembrane</keyword>
<dbReference type="InterPro" id="IPR017452">
    <property type="entry name" value="GPCR_Rhodpsn_7TM"/>
</dbReference>
<keyword evidence="13" id="KW-1185">Reference proteome</keyword>
<feature type="transmembrane region" description="Helical" evidence="10">
    <location>
        <begin position="277"/>
        <end position="301"/>
    </location>
</feature>
<dbReference type="PRINTS" id="PR00237">
    <property type="entry name" value="GPCRRHODOPSN"/>
</dbReference>
<dbReference type="InterPro" id="IPR000276">
    <property type="entry name" value="GPCR_Rhodpsn"/>
</dbReference>
<keyword evidence="2" id="KW-1003">Cell membrane</keyword>
<feature type="transmembrane region" description="Helical" evidence="10">
    <location>
        <begin position="105"/>
        <end position="127"/>
    </location>
</feature>
<dbReference type="InterPro" id="IPR050569">
    <property type="entry name" value="TAAR"/>
</dbReference>
<evidence type="ECO:0000256" key="6">
    <source>
        <dbReference type="ARBA" id="ARBA00023136"/>
    </source>
</evidence>
<keyword evidence="4 10" id="KW-1133">Transmembrane helix</keyword>
<keyword evidence="5 9" id="KW-0297">G-protein coupled receptor</keyword>
<evidence type="ECO:0000256" key="4">
    <source>
        <dbReference type="ARBA" id="ARBA00022989"/>
    </source>
</evidence>
<accession>A0ABQ9F3L4</accession>
<evidence type="ECO:0000256" key="9">
    <source>
        <dbReference type="RuleBase" id="RU000688"/>
    </source>
</evidence>
<evidence type="ECO:0000313" key="12">
    <source>
        <dbReference type="EMBL" id="KAJ8311939.1"/>
    </source>
</evidence>
<name>A0ABQ9F3L4_TEGGR</name>
<protein>
    <recommendedName>
        <fullName evidence="11">G-protein coupled receptors family 1 profile domain-containing protein</fullName>
    </recommendedName>
</protein>
<dbReference type="SUPFAM" id="SSF81321">
    <property type="entry name" value="Family A G protein-coupled receptor-like"/>
    <property type="match status" value="1"/>
</dbReference>
<dbReference type="Proteomes" id="UP001217089">
    <property type="component" value="Unassembled WGS sequence"/>
</dbReference>
<feature type="transmembrane region" description="Helical" evidence="10">
    <location>
        <begin position="148"/>
        <end position="170"/>
    </location>
</feature>
<comment type="subcellular location">
    <subcellularLocation>
        <location evidence="1">Cell membrane</location>
        <topology evidence="1">Multi-pass membrane protein</topology>
    </subcellularLocation>
</comment>
<dbReference type="PANTHER" id="PTHR24249">
    <property type="entry name" value="HISTAMINE RECEPTOR-RELATED G-PROTEIN COUPLED RECEPTOR"/>
    <property type="match status" value="1"/>
</dbReference>
<evidence type="ECO:0000256" key="1">
    <source>
        <dbReference type="ARBA" id="ARBA00004651"/>
    </source>
</evidence>
<feature type="transmembrane region" description="Helical" evidence="10">
    <location>
        <begin position="245"/>
        <end position="271"/>
    </location>
</feature>
<reference evidence="12 13" key="1">
    <citation type="submission" date="2022-12" db="EMBL/GenBank/DDBJ databases">
        <title>Chromosome-level genome of Tegillarca granosa.</title>
        <authorList>
            <person name="Kim J."/>
        </authorList>
    </citation>
    <scope>NUCLEOTIDE SEQUENCE [LARGE SCALE GENOMIC DNA]</scope>
    <source>
        <strain evidence="12">Teg-2019</strain>
        <tissue evidence="12">Adductor muscle</tissue>
    </source>
</reference>
<keyword evidence="6 10" id="KW-0472">Membrane</keyword>
<comment type="similarity">
    <text evidence="9">Belongs to the G-protein coupled receptor 1 family.</text>
</comment>
<feature type="transmembrane region" description="Helical" evidence="10">
    <location>
        <begin position="29"/>
        <end position="50"/>
    </location>
</feature>
<evidence type="ECO:0000259" key="11">
    <source>
        <dbReference type="PROSITE" id="PS50262"/>
    </source>
</evidence>
<keyword evidence="7 9" id="KW-0675">Receptor</keyword>
<proteinExistence type="inferred from homology"/>
<dbReference type="Pfam" id="PF00001">
    <property type="entry name" value="7tm_1"/>
    <property type="match status" value="1"/>
</dbReference>
<feature type="transmembrane region" description="Helical" evidence="10">
    <location>
        <begin position="190"/>
        <end position="220"/>
    </location>
</feature>
<evidence type="ECO:0000313" key="13">
    <source>
        <dbReference type="Proteomes" id="UP001217089"/>
    </source>
</evidence>
<evidence type="ECO:0000256" key="10">
    <source>
        <dbReference type="SAM" id="Phobius"/>
    </source>
</evidence>
<feature type="transmembrane region" description="Helical" evidence="10">
    <location>
        <begin position="62"/>
        <end position="85"/>
    </location>
</feature>
<evidence type="ECO:0000256" key="5">
    <source>
        <dbReference type="ARBA" id="ARBA00023040"/>
    </source>
</evidence>